<accession>A0A3E1P269</accession>
<protein>
    <submittedName>
        <fullName evidence="1">Uncharacterized protein</fullName>
    </submittedName>
</protein>
<keyword evidence="2" id="KW-1185">Reference proteome</keyword>
<sequence>MGRGHGKGSSICIEAFGETAFQQRNGIQRIKKFKNDRCWFLAVVNKGWETKNRTTGACIKSKIHWLYPDAG</sequence>
<reference evidence="1 2" key="1">
    <citation type="submission" date="2018-08" db="EMBL/GenBank/DDBJ databases">
        <title>Chitinophaga sp. K20C18050901, a novel bacterium isolated from forest soil.</title>
        <authorList>
            <person name="Wang C."/>
        </authorList>
    </citation>
    <scope>NUCLEOTIDE SEQUENCE [LARGE SCALE GENOMIC DNA]</scope>
    <source>
        <strain evidence="1 2">K20C18050901</strain>
    </source>
</reference>
<gene>
    <name evidence="1" type="ORF">DXN04_13310</name>
</gene>
<proteinExistence type="predicted"/>
<comment type="caution">
    <text evidence="1">The sequence shown here is derived from an EMBL/GenBank/DDBJ whole genome shotgun (WGS) entry which is preliminary data.</text>
</comment>
<evidence type="ECO:0000313" key="2">
    <source>
        <dbReference type="Proteomes" id="UP000261174"/>
    </source>
</evidence>
<dbReference type="Proteomes" id="UP000261174">
    <property type="component" value="Unassembled WGS sequence"/>
</dbReference>
<organism evidence="1 2">
    <name type="scientific">Chitinophaga silvisoli</name>
    <dbReference type="NCBI Taxonomy" id="2291814"/>
    <lineage>
        <taxon>Bacteria</taxon>
        <taxon>Pseudomonadati</taxon>
        <taxon>Bacteroidota</taxon>
        <taxon>Chitinophagia</taxon>
        <taxon>Chitinophagales</taxon>
        <taxon>Chitinophagaceae</taxon>
        <taxon>Chitinophaga</taxon>
    </lineage>
</organism>
<evidence type="ECO:0000313" key="1">
    <source>
        <dbReference type="EMBL" id="RFM34255.1"/>
    </source>
</evidence>
<name>A0A3E1P269_9BACT</name>
<dbReference type="EMBL" id="QTJV01000004">
    <property type="protein sequence ID" value="RFM34255.1"/>
    <property type="molecule type" value="Genomic_DNA"/>
</dbReference>
<dbReference type="AlphaFoldDB" id="A0A3E1P269"/>